<name>A0A811UPZ9_CERCA</name>
<dbReference type="Proteomes" id="UP000606786">
    <property type="component" value="Unassembled WGS sequence"/>
</dbReference>
<gene>
    <name evidence="2" type="ORF">CCAP1982_LOCUS9289</name>
</gene>
<keyword evidence="3" id="KW-1185">Reference proteome</keyword>
<proteinExistence type="predicted"/>
<protein>
    <submittedName>
        <fullName evidence="2">(Mediterranean fruit fly) hypothetical protein</fullName>
    </submittedName>
</protein>
<feature type="compositionally biased region" description="Polar residues" evidence="1">
    <location>
        <begin position="1"/>
        <end position="16"/>
    </location>
</feature>
<evidence type="ECO:0000256" key="1">
    <source>
        <dbReference type="SAM" id="MobiDB-lite"/>
    </source>
</evidence>
<comment type="caution">
    <text evidence="2">The sequence shown here is derived from an EMBL/GenBank/DDBJ whole genome shotgun (WGS) entry which is preliminary data.</text>
</comment>
<evidence type="ECO:0000313" key="3">
    <source>
        <dbReference type="Proteomes" id="UP000606786"/>
    </source>
</evidence>
<feature type="region of interest" description="Disordered" evidence="1">
    <location>
        <begin position="1"/>
        <end position="27"/>
    </location>
</feature>
<sequence>MQSGQTSQALPSQHLQNPPYYSELSQENLDTTTDKFDEVTYSIVSNAKRVVSSLLIHPENEPVIMEELEFNFGTPKLLIKVKMQEIYDFPSIYEGCLGKVVGLLNQWSRYDANMAPFPAVQTFTE</sequence>
<accession>A0A811UPZ9</accession>
<organism evidence="2 3">
    <name type="scientific">Ceratitis capitata</name>
    <name type="common">Mediterranean fruit fly</name>
    <name type="synonym">Tephritis capitata</name>
    <dbReference type="NCBI Taxonomy" id="7213"/>
    <lineage>
        <taxon>Eukaryota</taxon>
        <taxon>Metazoa</taxon>
        <taxon>Ecdysozoa</taxon>
        <taxon>Arthropoda</taxon>
        <taxon>Hexapoda</taxon>
        <taxon>Insecta</taxon>
        <taxon>Pterygota</taxon>
        <taxon>Neoptera</taxon>
        <taxon>Endopterygota</taxon>
        <taxon>Diptera</taxon>
        <taxon>Brachycera</taxon>
        <taxon>Muscomorpha</taxon>
        <taxon>Tephritoidea</taxon>
        <taxon>Tephritidae</taxon>
        <taxon>Ceratitis</taxon>
        <taxon>Ceratitis</taxon>
    </lineage>
</organism>
<dbReference type="AlphaFoldDB" id="A0A811UPZ9"/>
<dbReference type="EMBL" id="CAJHJT010000023">
    <property type="protein sequence ID" value="CAD7000814.1"/>
    <property type="molecule type" value="Genomic_DNA"/>
</dbReference>
<evidence type="ECO:0000313" key="2">
    <source>
        <dbReference type="EMBL" id="CAD7000814.1"/>
    </source>
</evidence>
<reference evidence="2" key="1">
    <citation type="submission" date="2020-11" db="EMBL/GenBank/DDBJ databases">
        <authorList>
            <person name="Whitehead M."/>
        </authorList>
    </citation>
    <scope>NUCLEOTIDE SEQUENCE</scope>
    <source>
        <strain evidence="2">EGII</strain>
    </source>
</reference>